<dbReference type="AlphaFoldDB" id="A0A2V3PRC3"/>
<proteinExistence type="predicted"/>
<feature type="domain" description="Lipocalin-like" evidence="1">
    <location>
        <begin position="17"/>
        <end position="96"/>
    </location>
</feature>
<protein>
    <submittedName>
        <fullName evidence="2">Lipocalin-like protein</fullName>
    </submittedName>
</protein>
<keyword evidence="3" id="KW-1185">Reference proteome</keyword>
<evidence type="ECO:0000259" key="1">
    <source>
        <dbReference type="Pfam" id="PF13648"/>
    </source>
</evidence>
<dbReference type="Proteomes" id="UP000247973">
    <property type="component" value="Unassembled WGS sequence"/>
</dbReference>
<evidence type="ECO:0000313" key="3">
    <source>
        <dbReference type="Proteomes" id="UP000247973"/>
    </source>
</evidence>
<sequence length="112" mass="12802">MSCSDDDKNNDGFESKIVGKWQITEVTNPSDYEPCDYRGWMQIKADHTLDDYDACDGETSKSTWKLEGNELTFVSEILPIPFVVEIVSVNDDKMVVKFNSYGKTVTNTYKRL</sequence>
<dbReference type="InterPro" id="IPR024311">
    <property type="entry name" value="Lipocalin-like"/>
</dbReference>
<reference evidence="2 3" key="1">
    <citation type="submission" date="2018-03" db="EMBL/GenBank/DDBJ databases">
        <title>Genomic Encyclopedia of Archaeal and Bacterial Type Strains, Phase II (KMG-II): from individual species to whole genera.</title>
        <authorList>
            <person name="Goeker M."/>
        </authorList>
    </citation>
    <scope>NUCLEOTIDE SEQUENCE [LARGE SCALE GENOMIC DNA]</scope>
    <source>
        <strain evidence="2 3">DSM 100214</strain>
    </source>
</reference>
<gene>
    <name evidence="2" type="ORF">CLV62_13013</name>
</gene>
<name>A0A2V3PRC3_9BACT</name>
<dbReference type="Pfam" id="PF13648">
    <property type="entry name" value="Lipocalin_4"/>
    <property type="match status" value="1"/>
</dbReference>
<dbReference type="SUPFAM" id="SSF50814">
    <property type="entry name" value="Lipocalins"/>
    <property type="match status" value="1"/>
</dbReference>
<dbReference type="EMBL" id="QICL01000030">
    <property type="protein sequence ID" value="PXV60165.1"/>
    <property type="molecule type" value="Genomic_DNA"/>
</dbReference>
<dbReference type="InterPro" id="IPR012674">
    <property type="entry name" value="Calycin"/>
</dbReference>
<dbReference type="Gene3D" id="2.40.128.20">
    <property type="match status" value="1"/>
</dbReference>
<comment type="caution">
    <text evidence="2">The sequence shown here is derived from an EMBL/GenBank/DDBJ whole genome shotgun (WGS) entry which is preliminary data.</text>
</comment>
<organism evidence="2 3">
    <name type="scientific">Dysgonomonas alginatilytica</name>
    <dbReference type="NCBI Taxonomy" id="1605892"/>
    <lineage>
        <taxon>Bacteria</taxon>
        <taxon>Pseudomonadati</taxon>
        <taxon>Bacteroidota</taxon>
        <taxon>Bacteroidia</taxon>
        <taxon>Bacteroidales</taxon>
        <taxon>Dysgonomonadaceae</taxon>
        <taxon>Dysgonomonas</taxon>
    </lineage>
</organism>
<evidence type="ECO:0000313" key="2">
    <source>
        <dbReference type="EMBL" id="PXV60165.1"/>
    </source>
</evidence>
<accession>A0A2V3PRC3</accession>